<dbReference type="GO" id="GO:0005694">
    <property type="term" value="C:chromosome"/>
    <property type="evidence" value="ECO:0007669"/>
    <property type="project" value="UniProtKB-SubCell"/>
</dbReference>
<protein>
    <recommendedName>
        <fullName evidence="6">CENP-T/Histone H4 histone fold domain-containing protein</fullName>
    </recommendedName>
</protein>
<dbReference type="SUPFAM" id="SSF47113">
    <property type="entry name" value="Histone-fold"/>
    <property type="match status" value="1"/>
</dbReference>
<feature type="region of interest" description="Disordered" evidence="5">
    <location>
        <begin position="306"/>
        <end position="391"/>
    </location>
</feature>
<evidence type="ECO:0000256" key="2">
    <source>
        <dbReference type="ARBA" id="ARBA00004286"/>
    </source>
</evidence>
<feature type="domain" description="CENP-T/Histone H4 histone fold" evidence="6">
    <location>
        <begin position="421"/>
        <end position="498"/>
    </location>
</feature>
<dbReference type="GO" id="GO:0003682">
    <property type="term" value="F:chromatin binding"/>
    <property type="evidence" value="ECO:0007669"/>
    <property type="project" value="TreeGrafter"/>
</dbReference>
<dbReference type="AlphaFoldDB" id="A0A2J6T374"/>
<keyword evidence="3" id="KW-0158">Chromosome</keyword>
<dbReference type="GeneID" id="36579622"/>
<proteinExistence type="predicted"/>
<dbReference type="Gene3D" id="1.10.20.10">
    <property type="entry name" value="Histone, subunit A"/>
    <property type="match status" value="1"/>
</dbReference>
<dbReference type="Pfam" id="PF15511">
    <property type="entry name" value="CENP-T_C"/>
    <property type="match status" value="1"/>
</dbReference>
<evidence type="ECO:0000256" key="1">
    <source>
        <dbReference type="ARBA" id="ARBA00004123"/>
    </source>
</evidence>
<dbReference type="Proteomes" id="UP000235371">
    <property type="component" value="Unassembled WGS sequence"/>
</dbReference>
<dbReference type="GO" id="GO:0046982">
    <property type="term" value="F:protein heterodimerization activity"/>
    <property type="evidence" value="ECO:0007669"/>
    <property type="project" value="InterPro"/>
</dbReference>
<name>A0A2J6T374_9HELO</name>
<gene>
    <name evidence="7" type="ORF">K444DRAFT_27807</name>
</gene>
<feature type="compositionally biased region" description="Polar residues" evidence="5">
    <location>
        <begin position="15"/>
        <end position="43"/>
    </location>
</feature>
<feature type="compositionally biased region" description="Basic and acidic residues" evidence="5">
    <location>
        <begin position="1"/>
        <end position="11"/>
    </location>
</feature>
<reference evidence="7 8" key="1">
    <citation type="submission" date="2016-04" db="EMBL/GenBank/DDBJ databases">
        <title>A degradative enzymes factory behind the ericoid mycorrhizal symbiosis.</title>
        <authorList>
            <consortium name="DOE Joint Genome Institute"/>
            <person name="Martino E."/>
            <person name="Morin E."/>
            <person name="Grelet G."/>
            <person name="Kuo A."/>
            <person name="Kohler A."/>
            <person name="Daghino S."/>
            <person name="Barry K."/>
            <person name="Choi C."/>
            <person name="Cichocki N."/>
            <person name="Clum A."/>
            <person name="Copeland A."/>
            <person name="Hainaut M."/>
            <person name="Haridas S."/>
            <person name="Labutti K."/>
            <person name="Lindquist E."/>
            <person name="Lipzen A."/>
            <person name="Khouja H.-R."/>
            <person name="Murat C."/>
            <person name="Ohm R."/>
            <person name="Olson A."/>
            <person name="Spatafora J."/>
            <person name="Veneault-Fourrey C."/>
            <person name="Henrissat B."/>
            <person name="Grigoriev I."/>
            <person name="Martin F."/>
            <person name="Perotto S."/>
        </authorList>
    </citation>
    <scope>NUCLEOTIDE SEQUENCE [LARGE SCALE GENOMIC DNA]</scope>
    <source>
        <strain evidence="7 8">E</strain>
    </source>
</reference>
<evidence type="ECO:0000256" key="4">
    <source>
        <dbReference type="ARBA" id="ARBA00023242"/>
    </source>
</evidence>
<accession>A0A2J6T374</accession>
<dbReference type="PANTHER" id="PTHR22980:SF5">
    <property type="entry name" value="CENP-T_HISTONE H4 HISTONE FOLD DOMAIN-CONTAINING PROTEIN"/>
    <property type="match status" value="1"/>
</dbReference>
<evidence type="ECO:0000313" key="8">
    <source>
        <dbReference type="Proteomes" id="UP000235371"/>
    </source>
</evidence>
<organism evidence="7 8">
    <name type="scientific">Hyaloscypha bicolor E</name>
    <dbReference type="NCBI Taxonomy" id="1095630"/>
    <lineage>
        <taxon>Eukaryota</taxon>
        <taxon>Fungi</taxon>
        <taxon>Dikarya</taxon>
        <taxon>Ascomycota</taxon>
        <taxon>Pezizomycotina</taxon>
        <taxon>Leotiomycetes</taxon>
        <taxon>Helotiales</taxon>
        <taxon>Hyaloscyphaceae</taxon>
        <taxon>Hyaloscypha</taxon>
        <taxon>Hyaloscypha bicolor</taxon>
    </lineage>
</organism>
<comment type="subcellular location">
    <subcellularLocation>
        <location evidence="2">Chromosome</location>
    </subcellularLocation>
    <subcellularLocation>
        <location evidence="1">Nucleus</location>
    </subcellularLocation>
</comment>
<evidence type="ECO:0000256" key="5">
    <source>
        <dbReference type="SAM" id="MobiDB-lite"/>
    </source>
</evidence>
<evidence type="ECO:0000313" key="7">
    <source>
        <dbReference type="EMBL" id="PMD57459.1"/>
    </source>
</evidence>
<dbReference type="InParanoid" id="A0A2J6T374"/>
<evidence type="ECO:0000259" key="6">
    <source>
        <dbReference type="Pfam" id="PF15511"/>
    </source>
</evidence>
<dbReference type="GO" id="GO:0031297">
    <property type="term" value="P:replication fork processing"/>
    <property type="evidence" value="ECO:0007669"/>
    <property type="project" value="TreeGrafter"/>
</dbReference>
<sequence length="504" mass="55072">MSARRSSRERPPTNLAPNPSIGGTSAQQSRITPRNSDGDQTIASAAVKETPWRTLNQLANIPRPTTPLRRASSAGPPSTRRSGRRTPSGQARTPGAQRILGSAKRPIAITPHGRAAQRELDQRRAGFTPGKDRRRSGRQQRETPLGILRALSRQLAPKSLPIVPTPQGPNASTRLNVQRGDDLDDEPDMERPRLSLPMGEDEDEDDSFLVPPRSAGLEDENFTVQSVELPRRAASELPPGRLSRGSFGSVRMSDVFADLNDPGMVADGYDSSYLAGGRFGGDDDIPGMEEDLALQGENTGTLRGRISLASGRESDIRPQILAADDTETTFVLTVPQRDPSQEPELDEPLDLPNFENDQAPDEENKVEELEETDDEEPEPQGSPEGLSGDISMQDTTQQDVEIVDAQRRKVVRKKKLKVSKHGIQYPSLPAGVVKKLATTFARTAGNSKAKINKEALEAIMQASDWFFEQVSDDLGAYAKHAGRKTIDESDIVTLMARYVEVPVK</sequence>
<evidence type="ECO:0000256" key="3">
    <source>
        <dbReference type="ARBA" id="ARBA00022454"/>
    </source>
</evidence>
<dbReference type="GO" id="GO:0000712">
    <property type="term" value="P:resolution of meiotic recombination intermediates"/>
    <property type="evidence" value="ECO:0007669"/>
    <property type="project" value="TreeGrafter"/>
</dbReference>
<dbReference type="InterPro" id="IPR035425">
    <property type="entry name" value="CENP-T/H4_C"/>
</dbReference>
<dbReference type="PANTHER" id="PTHR22980">
    <property type="entry name" value="CORTISTATIN"/>
    <property type="match status" value="1"/>
</dbReference>
<feature type="compositionally biased region" description="Low complexity" evidence="5">
    <location>
        <begin position="69"/>
        <end position="89"/>
    </location>
</feature>
<dbReference type="STRING" id="1095630.A0A2J6T374"/>
<keyword evidence="4" id="KW-0539">Nucleus</keyword>
<dbReference type="EMBL" id="KZ613846">
    <property type="protein sequence ID" value="PMD57459.1"/>
    <property type="molecule type" value="Genomic_DNA"/>
</dbReference>
<dbReference type="OrthoDB" id="10071681at2759"/>
<dbReference type="RefSeq" id="XP_024734363.1">
    <property type="nucleotide sequence ID" value="XM_024871540.1"/>
</dbReference>
<feature type="compositionally biased region" description="Acidic residues" evidence="5">
    <location>
        <begin position="368"/>
        <end position="378"/>
    </location>
</feature>
<dbReference type="InterPro" id="IPR009072">
    <property type="entry name" value="Histone-fold"/>
</dbReference>
<feature type="region of interest" description="Disordered" evidence="5">
    <location>
        <begin position="1"/>
        <end position="247"/>
    </location>
</feature>
<dbReference type="GO" id="GO:0071821">
    <property type="term" value="C:FANCM-MHF complex"/>
    <property type="evidence" value="ECO:0007669"/>
    <property type="project" value="TreeGrafter"/>
</dbReference>
<keyword evidence="8" id="KW-1185">Reference proteome</keyword>
<dbReference type="CDD" id="cd22920">
    <property type="entry name" value="HFD_CENP-T"/>
    <property type="match status" value="1"/>
</dbReference>